<sequence length="532" mass="60931">MSLPEGFLTQLEQYSELSQREKEVFLEIFARGKSRVQVTQALNISDSNLGSCLTGIYKKFSISGSGPIKENRLREYLSKRYAQQQPSGRLATDVSDNDIDTLVQEIRKQVKPNVKQRCGTMRVLDMTQPIKLTGERGIYTSVNILEKITGRRRQEIAELLQNCDVENFDRFGLNPVTEKRVPGLEAVQRYSKLMVLGKPGAGKTTFLKYLAMQCIQGQFQANRVPLFITLKDFAEASKQPDVLEYIAQQLSVCGVSDTNLKAEKLLRQGKALILLDGLDEVREEDTKRVLKQILEISDQFHTNQFVITCRIASKEYTFERFTEVEVADFDEEQIATFAQNWFRLSDPVKGKSFIQKLKENKPIQELATNPLLLTLLCLVFGEAGNFPVNRSELYKEGLDVLLKKWDAKRNIERDQVYKNLSLHRKEDLLSQIALTTFEQKDYFFKQKTVEAYIADFIRNLRDARTEPKELELDSEAVLKSIEGQHGLLVERAKGIYSFSHLTFQEYFTAREIVANSAGNSIIQSRSINFFFS</sequence>
<proteinExistence type="predicted"/>
<dbReference type="InterPro" id="IPR027417">
    <property type="entry name" value="P-loop_NTPase"/>
</dbReference>
<dbReference type="RefSeq" id="WP_169264043.1">
    <property type="nucleotide sequence ID" value="NZ_QMEC01000017.1"/>
</dbReference>
<feature type="domain" description="NACHT" evidence="1">
    <location>
        <begin position="191"/>
        <end position="310"/>
    </location>
</feature>
<dbReference type="SUPFAM" id="SSF52540">
    <property type="entry name" value="P-loop containing nucleoside triphosphate hydrolases"/>
    <property type="match status" value="1"/>
</dbReference>
<name>A0ABX1M6G1_9CYAN</name>
<gene>
    <name evidence="2" type="ORF">DP115_06405</name>
</gene>
<protein>
    <submittedName>
        <fullName evidence="2">Transcriptional regulator</fullName>
    </submittedName>
</protein>
<dbReference type="EMBL" id="QMEC01000017">
    <property type="protein sequence ID" value="NMF62439.1"/>
    <property type="molecule type" value="Genomic_DNA"/>
</dbReference>
<keyword evidence="3" id="KW-1185">Reference proteome</keyword>
<dbReference type="PROSITE" id="PS50837">
    <property type="entry name" value="NACHT"/>
    <property type="match status" value="1"/>
</dbReference>
<dbReference type="PANTHER" id="PTHR46844:SF1">
    <property type="entry name" value="SLR5058 PROTEIN"/>
    <property type="match status" value="1"/>
</dbReference>
<dbReference type="Pfam" id="PF05729">
    <property type="entry name" value="NACHT"/>
    <property type="match status" value="1"/>
</dbReference>
<dbReference type="InterPro" id="IPR016032">
    <property type="entry name" value="Sig_transdc_resp-reg_C-effctor"/>
</dbReference>
<dbReference type="PANTHER" id="PTHR46844">
    <property type="entry name" value="SLR5058 PROTEIN"/>
    <property type="match status" value="1"/>
</dbReference>
<evidence type="ECO:0000313" key="2">
    <source>
        <dbReference type="EMBL" id="NMF62439.1"/>
    </source>
</evidence>
<evidence type="ECO:0000313" key="3">
    <source>
        <dbReference type="Proteomes" id="UP000762253"/>
    </source>
</evidence>
<dbReference type="Proteomes" id="UP000762253">
    <property type="component" value="Unassembled WGS sequence"/>
</dbReference>
<dbReference type="InterPro" id="IPR007111">
    <property type="entry name" value="NACHT_NTPase"/>
</dbReference>
<dbReference type="SUPFAM" id="SSF46894">
    <property type="entry name" value="C-terminal effector domain of the bipartite response regulators"/>
    <property type="match status" value="1"/>
</dbReference>
<reference evidence="2 3" key="1">
    <citation type="submission" date="2018-06" db="EMBL/GenBank/DDBJ databases">
        <title>Comparative genomics of Brasilonema spp. strains.</title>
        <authorList>
            <person name="Alvarenga D.O."/>
            <person name="Fiore M.F."/>
            <person name="Varani A.M."/>
        </authorList>
    </citation>
    <scope>NUCLEOTIDE SEQUENCE [LARGE SCALE GENOMIC DNA]</scope>
    <source>
        <strain evidence="2 3">UFV-OR1</strain>
    </source>
</reference>
<accession>A0ABX1M6G1</accession>
<comment type="caution">
    <text evidence="2">The sequence shown here is derived from an EMBL/GenBank/DDBJ whole genome shotgun (WGS) entry which is preliminary data.</text>
</comment>
<dbReference type="Gene3D" id="3.40.50.300">
    <property type="entry name" value="P-loop containing nucleotide triphosphate hydrolases"/>
    <property type="match status" value="1"/>
</dbReference>
<evidence type="ECO:0000259" key="1">
    <source>
        <dbReference type="PROSITE" id="PS50837"/>
    </source>
</evidence>
<organism evidence="2 3">
    <name type="scientific">Brasilonema octagenarum UFV-OR1</name>
    <dbReference type="NCBI Taxonomy" id="417115"/>
    <lineage>
        <taxon>Bacteria</taxon>
        <taxon>Bacillati</taxon>
        <taxon>Cyanobacteriota</taxon>
        <taxon>Cyanophyceae</taxon>
        <taxon>Nostocales</taxon>
        <taxon>Scytonemataceae</taxon>
        <taxon>Brasilonema</taxon>
        <taxon>Octagenarum group</taxon>
    </lineage>
</organism>